<accession>A0ACD1I8E6</accession>
<reference evidence="1" key="1">
    <citation type="submission" date="2018-02" db="EMBL/GenBank/DDBJ databases">
        <title>The genomes of Aspergillus section Nigri reveals drivers in fungal speciation.</title>
        <authorList>
            <consortium name="DOE Joint Genome Institute"/>
            <person name="Vesth T.C."/>
            <person name="Nybo J."/>
            <person name="Theobald S."/>
            <person name="Brandl J."/>
            <person name="Frisvad J.C."/>
            <person name="Nielsen K.F."/>
            <person name="Lyhne E.K."/>
            <person name="Kogle M.E."/>
            <person name="Kuo A."/>
            <person name="Riley R."/>
            <person name="Clum A."/>
            <person name="Nolan M."/>
            <person name="Lipzen A."/>
            <person name="Salamov A."/>
            <person name="Henrissat B."/>
            <person name="Wiebenga A."/>
            <person name="De vries R.P."/>
            <person name="Grigoriev I.V."/>
            <person name="Mortensen U.H."/>
            <person name="Andersen M.R."/>
            <person name="Baker S.E."/>
        </authorList>
    </citation>
    <scope>NUCLEOTIDE SEQUENCE</scope>
    <source>
        <strain evidence="1">CBS 115574</strain>
    </source>
</reference>
<keyword evidence="2" id="KW-1185">Reference proteome</keyword>
<gene>
    <name evidence="1" type="ORF">BO79DRAFT_40617</name>
</gene>
<evidence type="ECO:0000313" key="1">
    <source>
        <dbReference type="EMBL" id="RAK86040.1"/>
    </source>
</evidence>
<dbReference type="EMBL" id="KZ824562">
    <property type="protein sequence ID" value="RAK86040.1"/>
    <property type="molecule type" value="Genomic_DNA"/>
</dbReference>
<protein>
    <submittedName>
        <fullName evidence="1">Uncharacterized protein</fullName>
    </submittedName>
</protein>
<dbReference type="Proteomes" id="UP000249748">
    <property type="component" value="Unassembled WGS sequence"/>
</dbReference>
<organism evidence="1 2">
    <name type="scientific">Aspergillus costaricaensis CBS 115574</name>
    <dbReference type="NCBI Taxonomy" id="1448317"/>
    <lineage>
        <taxon>Eukaryota</taxon>
        <taxon>Fungi</taxon>
        <taxon>Dikarya</taxon>
        <taxon>Ascomycota</taxon>
        <taxon>Pezizomycotina</taxon>
        <taxon>Eurotiomycetes</taxon>
        <taxon>Eurotiomycetidae</taxon>
        <taxon>Eurotiales</taxon>
        <taxon>Aspergillaceae</taxon>
        <taxon>Aspergillus</taxon>
        <taxon>Aspergillus subgen. Circumdati</taxon>
    </lineage>
</organism>
<sequence>MLAKLGGSCMFSNGSSFLYAISFYFFLSFLLSPWRRPIVFYDFFSAFVLLNRMPFPSFPFSTRLDSTSCSEQNKGGNGNKGQKWKKERQYIHGLGCDAFGPENENENVERVHVVAGFFILLLVSCDNIL</sequence>
<proteinExistence type="predicted"/>
<evidence type="ECO:0000313" key="2">
    <source>
        <dbReference type="Proteomes" id="UP000249748"/>
    </source>
</evidence>
<name>A0ACD1I8E6_9EURO</name>